<dbReference type="STRING" id="760192.Halhy_3498"/>
<dbReference type="AlphaFoldDB" id="F4KWL3"/>
<protein>
    <submittedName>
        <fullName evidence="3">5 nucleotidase deoxy cytosolic type C</fullName>
    </submittedName>
</protein>
<dbReference type="OrthoDB" id="278110at2"/>
<reference evidence="3 4" key="1">
    <citation type="journal article" date="2011" name="Stand. Genomic Sci.">
        <title>Complete genome sequence of Haliscomenobacter hydrossis type strain (O).</title>
        <authorList>
            <consortium name="US DOE Joint Genome Institute (JGI-PGF)"/>
            <person name="Daligault H."/>
            <person name="Lapidus A."/>
            <person name="Zeytun A."/>
            <person name="Nolan M."/>
            <person name="Lucas S."/>
            <person name="Del Rio T.G."/>
            <person name="Tice H."/>
            <person name="Cheng J.F."/>
            <person name="Tapia R."/>
            <person name="Han C."/>
            <person name="Goodwin L."/>
            <person name="Pitluck S."/>
            <person name="Liolios K."/>
            <person name="Pagani I."/>
            <person name="Ivanova N."/>
            <person name="Huntemann M."/>
            <person name="Mavromatis K."/>
            <person name="Mikhailova N."/>
            <person name="Pati A."/>
            <person name="Chen A."/>
            <person name="Palaniappan K."/>
            <person name="Land M."/>
            <person name="Hauser L."/>
            <person name="Brambilla E.M."/>
            <person name="Rohde M."/>
            <person name="Verbarg S."/>
            <person name="Goker M."/>
            <person name="Bristow J."/>
            <person name="Eisen J.A."/>
            <person name="Markowitz V."/>
            <person name="Hugenholtz P."/>
            <person name="Kyrpides N.C."/>
            <person name="Klenk H.P."/>
            <person name="Woyke T."/>
        </authorList>
    </citation>
    <scope>NUCLEOTIDE SEQUENCE [LARGE SCALE GENOMIC DNA]</scope>
    <source>
        <strain evidence="4">ATCC 27775 / DSM 1100 / LMG 10767 / O</strain>
    </source>
</reference>
<proteinExistence type="inferred from homology"/>
<name>F4KWL3_HALH1</name>
<dbReference type="InterPro" id="IPR036412">
    <property type="entry name" value="HAD-like_sf"/>
</dbReference>
<keyword evidence="4" id="KW-1185">Reference proteome</keyword>
<dbReference type="EMBL" id="CP002691">
    <property type="protein sequence ID" value="AEE51353.1"/>
    <property type="molecule type" value="Genomic_DNA"/>
</dbReference>
<evidence type="ECO:0000256" key="1">
    <source>
        <dbReference type="ARBA" id="ARBA00009589"/>
    </source>
</evidence>
<dbReference type="Gene3D" id="3.40.50.1000">
    <property type="entry name" value="HAD superfamily/HAD-like"/>
    <property type="match status" value="1"/>
</dbReference>
<sequence>MKRIAVDMDEVVADVLPKFLTIFESINGRMPNEEEYQGRKIYQVPGGENLREALYHKGFFADLPLIPGAQEGIQTLLDQGNEIFFVTAAQEFRNSLEDKYDWLLQYFPNISWRNFVFCGDKSIISADYLIDDHAFNLRTFSGKGLLFTAPHNLHETEFTRVNDWPEVLAFFAQENQANGANR</sequence>
<accession>F4KWL3</accession>
<reference key="2">
    <citation type="submission" date="2011-04" db="EMBL/GenBank/DDBJ databases">
        <title>Complete sequence of chromosome of Haliscomenobacter hydrossis DSM 1100.</title>
        <authorList>
            <consortium name="US DOE Joint Genome Institute (JGI-PGF)"/>
            <person name="Lucas S."/>
            <person name="Han J."/>
            <person name="Lapidus A."/>
            <person name="Bruce D."/>
            <person name="Goodwin L."/>
            <person name="Pitluck S."/>
            <person name="Peters L."/>
            <person name="Kyrpides N."/>
            <person name="Mavromatis K."/>
            <person name="Ivanova N."/>
            <person name="Ovchinnikova G."/>
            <person name="Pagani I."/>
            <person name="Daligault H."/>
            <person name="Detter J.C."/>
            <person name="Han C."/>
            <person name="Land M."/>
            <person name="Hauser L."/>
            <person name="Markowitz V."/>
            <person name="Cheng J.-F."/>
            <person name="Hugenholtz P."/>
            <person name="Woyke T."/>
            <person name="Wu D."/>
            <person name="Verbarg S."/>
            <person name="Frueling A."/>
            <person name="Brambilla E."/>
            <person name="Klenk H.-P."/>
            <person name="Eisen J.A."/>
        </authorList>
    </citation>
    <scope>NUCLEOTIDE SEQUENCE</scope>
    <source>
        <strain>DSM 1100</strain>
    </source>
</reference>
<dbReference type="KEGG" id="hhy:Halhy_3498"/>
<feature type="active site" description="Nucleophile" evidence="2">
    <location>
        <position position="7"/>
    </location>
</feature>
<dbReference type="GO" id="GO:0009223">
    <property type="term" value="P:pyrimidine deoxyribonucleotide catabolic process"/>
    <property type="evidence" value="ECO:0007669"/>
    <property type="project" value="TreeGrafter"/>
</dbReference>
<dbReference type="GO" id="GO:0008253">
    <property type="term" value="F:5'-nucleotidase activity"/>
    <property type="evidence" value="ECO:0007669"/>
    <property type="project" value="InterPro"/>
</dbReference>
<dbReference type="SFLD" id="SFLDS00003">
    <property type="entry name" value="Haloacid_Dehalogenase"/>
    <property type="match status" value="1"/>
</dbReference>
<feature type="active site" description="Proton donor" evidence="2">
    <location>
        <position position="9"/>
    </location>
</feature>
<dbReference type="InterPro" id="IPR023214">
    <property type="entry name" value="HAD_sf"/>
</dbReference>
<dbReference type="PANTHER" id="PTHR16504:SF4">
    <property type="entry name" value="5'(3')-DEOXYRIBONUCLEOTIDASE"/>
    <property type="match status" value="1"/>
</dbReference>
<comment type="similarity">
    <text evidence="1">Belongs to the 5'(3')-deoxyribonucleotidase family.</text>
</comment>
<evidence type="ECO:0000256" key="2">
    <source>
        <dbReference type="PIRSR" id="PIRSR610708-1"/>
    </source>
</evidence>
<organism evidence="3 4">
    <name type="scientific">Haliscomenobacter hydrossis (strain ATCC 27775 / DSM 1100 / LMG 10767 / O)</name>
    <dbReference type="NCBI Taxonomy" id="760192"/>
    <lineage>
        <taxon>Bacteria</taxon>
        <taxon>Pseudomonadati</taxon>
        <taxon>Bacteroidota</taxon>
        <taxon>Saprospiria</taxon>
        <taxon>Saprospirales</taxon>
        <taxon>Haliscomenobacteraceae</taxon>
        <taxon>Haliscomenobacter</taxon>
    </lineage>
</organism>
<dbReference type="RefSeq" id="WP_013765893.1">
    <property type="nucleotide sequence ID" value="NC_015510.1"/>
</dbReference>
<dbReference type="SFLD" id="SFLDG01146">
    <property type="entry name" value="C1.2.2"/>
    <property type="match status" value="1"/>
</dbReference>
<dbReference type="PANTHER" id="PTHR16504">
    <property type="entry name" value="5'(3')-DEOXYRIBONUCLEOTIDASE"/>
    <property type="match status" value="1"/>
</dbReference>
<dbReference type="InterPro" id="IPR010708">
    <property type="entry name" value="5'(3')-deoxyribonucleotidase"/>
</dbReference>
<dbReference type="SUPFAM" id="SSF56784">
    <property type="entry name" value="HAD-like"/>
    <property type="match status" value="1"/>
</dbReference>
<gene>
    <name evidence="3" type="ordered locus">Halhy_3498</name>
</gene>
<dbReference type="eggNOG" id="COG4502">
    <property type="taxonomic scope" value="Bacteria"/>
</dbReference>
<dbReference type="HOGENOM" id="CLU_111510_0_0_10"/>
<dbReference type="Pfam" id="PF06941">
    <property type="entry name" value="NT5C"/>
    <property type="match status" value="1"/>
</dbReference>
<evidence type="ECO:0000313" key="4">
    <source>
        <dbReference type="Proteomes" id="UP000008461"/>
    </source>
</evidence>
<evidence type="ECO:0000313" key="3">
    <source>
        <dbReference type="EMBL" id="AEE51353.1"/>
    </source>
</evidence>
<dbReference type="SFLD" id="SFLDG01126">
    <property type="entry name" value="C1.2:_Nucleotidase_Like"/>
    <property type="match status" value="1"/>
</dbReference>
<dbReference type="Gene3D" id="1.10.40.40">
    <property type="entry name" value="Deoxyribonucleotidase, domain 2"/>
    <property type="match status" value="1"/>
</dbReference>
<dbReference type="Proteomes" id="UP000008461">
    <property type="component" value="Chromosome"/>
</dbReference>